<dbReference type="EMBL" id="AP025732">
    <property type="protein sequence ID" value="BDI17401.1"/>
    <property type="molecule type" value="Genomic_DNA"/>
</dbReference>
<evidence type="ECO:0008006" key="3">
    <source>
        <dbReference type="Google" id="ProtNLM"/>
    </source>
</evidence>
<sequence>MLPYLANHSQLTIATTHFGELKALKYEDERFENASVEFDERTLSPTYRFLWGIPGRSNALTIALR</sequence>
<dbReference type="InterPro" id="IPR027417">
    <property type="entry name" value="P-loop_NTPase"/>
</dbReference>
<reference evidence="1" key="1">
    <citation type="submission" date="2022-04" db="EMBL/GenBank/DDBJ databases">
        <title>Complete genome sequence of a cyanobacterium, Nostoc sp. SO-36, isolated in Antarctica.</title>
        <authorList>
            <person name="Kanesaki Y."/>
            <person name="Effendi D."/>
            <person name="Sakamoto T."/>
            <person name="Ohtani S."/>
            <person name="Awai K."/>
        </authorList>
    </citation>
    <scope>NUCLEOTIDE SEQUENCE</scope>
    <source>
        <strain evidence="1">SO-36</strain>
    </source>
</reference>
<protein>
    <recommendedName>
        <fullName evidence="3">DNA mismatch repair proteins mutS family domain-containing protein</fullName>
    </recommendedName>
</protein>
<organism evidence="1 2">
    <name type="scientific">Nostoc cf. commune SO-36</name>
    <dbReference type="NCBI Taxonomy" id="449208"/>
    <lineage>
        <taxon>Bacteria</taxon>
        <taxon>Bacillati</taxon>
        <taxon>Cyanobacteriota</taxon>
        <taxon>Cyanophyceae</taxon>
        <taxon>Nostocales</taxon>
        <taxon>Nostocaceae</taxon>
        <taxon>Nostoc</taxon>
    </lineage>
</organism>
<evidence type="ECO:0000313" key="2">
    <source>
        <dbReference type="Proteomes" id="UP001055453"/>
    </source>
</evidence>
<proteinExistence type="predicted"/>
<gene>
    <name evidence="1" type="ORF">ANSO36C_32030</name>
</gene>
<evidence type="ECO:0000313" key="1">
    <source>
        <dbReference type="EMBL" id="BDI17401.1"/>
    </source>
</evidence>
<keyword evidence="2" id="KW-1185">Reference proteome</keyword>
<name>A0ABN6Q2H3_NOSCO</name>
<dbReference type="PANTHER" id="PTHR48466:SF2">
    <property type="entry name" value="OS10G0509000 PROTEIN"/>
    <property type="match status" value="1"/>
</dbReference>
<dbReference type="PANTHER" id="PTHR48466">
    <property type="entry name" value="OS10G0509000 PROTEIN-RELATED"/>
    <property type="match status" value="1"/>
</dbReference>
<dbReference type="InterPro" id="IPR045076">
    <property type="entry name" value="MutS"/>
</dbReference>
<dbReference type="Proteomes" id="UP001055453">
    <property type="component" value="Chromosome"/>
</dbReference>
<dbReference type="Gene3D" id="3.40.50.300">
    <property type="entry name" value="P-loop containing nucleotide triphosphate hydrolases"/>
    <property type="match status" value="1"/>
</dbReference>
<accession>A0ABN6Q2H3</accession>